<comment type="pathway">
    <text evidence="1 8">Amino-acid biosynthesis; L-histidine biosynthesis; L-histidine from 5-phospho-alpha-D-ribose 1-diphosphate: step 8/9.</text>
</comment>
<name>A0ABU8DZF9_9ACTN</name>
<dbReference type="InterPro" id="IPR016195">
    <property type="entry name" value="Pol/histidinol_Pase-like"/>
</dbReference>
<dbReference type="PANTHER" id="PTHR21039:SF0">
    <property type="entry name" value="HISTIDINOL-PHOSPHATASE"/>
    <property type="match status" value="1"/>
</dbReference>
<dbReference type="PANTHER" id="PTHR21039">
    <property type="entry name" value="HISTIDINOL PHOSPHATASE-RELATED"/>
    <property type="match status" value="1"/>
</dbReference>
<evidence type="ECO:0000313" key="10">
    <source>
        <dbReference type="EMBL" id="MEI4274210.1"/>
    </source>
</evidence>
<evidence type="ECO:0000256" key="4">
    <source>
        <dbReference type="ARBA" id="ARBA00022605"/>
    </source>
</evidence>
<feature type="domain" description="PHP" evidence="9">
    <location>
        <begin position="5"/>
        <end position="213"/>
    </location>
</feature>
<dbReference type="EC" id="3.1.3.15" evidence="3 8"/>
<dbReference type="EMBL" id="JBAPLU010000041">
    <property type="protein sequence ID" value="MEI4274210.1"/>
    <property type="molecule type" value="Genomic_DNA"/>
</dbReference>
<dbReference type="InterPro" id="IPR010140">
    <property type="entry name" value="Histidinol_P_phosphatase_HisJ"/>
</dbReference>
<organism evidence="10 11">
    <name type="scientific">Klenkia sesuvii</name>
    <dbReference type="NCBI Taxonomy" id="3103137"/>
    <lineage>
        <taxon>Bacteria</taxon>
        <taxon>Bacillati</taxon>
        <taxon>Actinomycetota</taxon>
        <taxon>Actinomycetes</taxon>
        <taxon>Geodermatophilales</taxon>
        <taxon>Geodermatophilaceae</taxon>
        <taxon>Klenkia</taxon>
    </lineage>
</organism>
<evidence type="ECO:0000313" key="11">
    <source>
        <dbReference type="Proteomes" id="UP001361570"/>
    </source>
</evidence>
<dbReference type="RefSeq" id="WP_336406325.1">
    <property type="nucleotide sequence ID" value="NZ_JBAPLU010000041.1"/>
</dbReference>
<dbReference type="Gene3D" id="3.20.20.140">
    <property type="entry name" value="Metal-dependent hydrolases"/>
    <property type="match status" value="1"/>
</dbReference>
<dbReference type="SUPFAM" id="SSF89550">
    <property type="entry name" value="PHP domain-like"/>
    <property type="match status" value="1"/>
</dbReference>
<evidence type="ECO:0000256" key="1">
    <source>
        <dbReference type="ARBA" id="ARBA00004970"/>
    </source>
</evidence>
<evidence type="ECO:0000256" key="2">
    <source>
        <dbReference type="ARBA" id="ARBA00009152"/>
    </source>
</evidence>
<comment type="similarity">
    <text evidence="2 8">Belongs to the PHP hydrolase family. HisK subfamily.</text>
</comment>
<comment type="caution">
    <text evidence="10">The sequence shown here is derived from an EMBL/GenBank/DDBJ whole genome shotgun (WGS) entry which is preliminary data.</text>
</comment>
<gene>
    <name evidence="10" type="ORF">TEK04_20995</name>
</gene>
<evidence type="ECO:0000256" key="3">
    <source>
        <dbReference type="ARBA" id="ARBA00013085"/>
    </source>
</evidence>
<comment type="catalytic activity">
    <reaction evidence="7 8">
        <text>L-histidinol phosphate + H2O = L-histidinol + phosphate</text>
        <dbReference type="Rhea" id="RHEA:14465"/>
        <dbReference type="ChEBI" id="CHEBI:15377"/>
        <dbReference type="ChEBI" id="CHEBI:43474"/>
        <dbReference type="ChEBI" id="CHEBI:57699"/>
        <dbReference type="ChEBI" id="CHEBI:57980"/>
        <dbReference type="EC" id="3.1.3.15"/>
    </reaction>
</comment>
<dbReference type="Pfam" id="PF02811">
    <property type="entry name" value="PHP"/>
    <property type="match status" value="1"/>
</dbReference>
<keyword evidence="11" id="KW-1185">Reference proteome</keyword>
<keyword evidence="6 8" id="KW-0368">Histidine biosynthesis</keyword>
<evidence type="ECO:0000256" key="5">
    <source>
        <dbReference type="ARBA" id="ARBA00022801"/>
    </source>
</evidence>
<dbReference type="InterPro" id="IPR004013">
    <property type="entry name" value="PHP_dom"/>
</dbReference>
<keyword evidence="4 8" id="KW-0028">Amino-acid biosynthesis</keyword>
<proteinExistence type="inferred from homology"/>
<evidence type="ECO:0000256" key="7">
    <source>
        <dbReference type="ARBA" id="ARBA00049158"/>
    </source>
</evidence>
<evidence type="ECO:0000256" key="6">
    <source>
        <dbReference type="ARBA" id="ARBA00023102"/>
    </source>
</evidence>
<evidence type="ECO:0000259" key="9">
    <source>
        <dbReference type="Pfam" id="PF02811"/>
    </source>
</evidence>
<keyword evidence="5 8" id="KW-0378">Hydrolase</keyword>
<dbReference type="Proteomes" id="UP001361570">
    <property type="component" value="Unassembled WGS sequence"/>
</dbReference>
<evidence type="ECO:0000256" key="8">
    <source>
        <dbReference type="RuleBase" id="RU366003"/>
    </source>
</evidence>
<protein>
    <recommendedName>
        <fullName evidence="3 8">Histidinol-phosphatase</fullName>
        <shortName evidence="8">HolPase</shortName>
        <ecNumber evidence="3 8">3.1.3.15</ecNumber>
    </recommendedName>
</protein>
<sequence>MLPADNHVHSEFSWDTGPSASMVQTCERAVRLGLPAVAFTEHLDFTVWAAEDRAARDGIVDRHPAHQQPIDTEAYAAAIAECRARFPDLRVVSGVEAGEPHLFAASIAGHLAAAPVDRVLGSLHSLTDGGRLVGVGRMLTHAGADATMRRYLGEMAQMVRDSDVFEVLAHVDFPRRYWPGGRDRYAEAPFEAEYREVFRALAETGRALEVNTTSPLASVDLVRWFRDEGGAAVSFGSDAHTPTAVGQRFDLAVDVVEAAGFRPGRDRFDFWRR</sequence>
<reference evidence="10 11" key="1">
    <citation type="submission" date="2024-03" db="EMBL/GenBank/DDBJ databases">
        <title>Draft genome sequence of Klenkia sp. LSe6-5.</title>
        <authorList>
            <person name="Duangmal K."/>
            <person name="Chantavorakit T."/>
        </authorList>
    </citation>
    <scope>NUCLEOTIDE SEQUENCE [LARGE SCALE GENOMIC DNA]</scope>
    <source>
        <strain evidence="10 11">LSe6-5</strain>
    </source>
</reference>
<accession>A0ABU8DZF9</accession>